<dbReference type="InterPro" id="IPR011330">
    <property type="entry name" value="Glyco_hydro/deAcase_b/a-brl"/>
</dbReference>
<dbReference type="Pfam" id="PF01522">
    <property type="entry name" value="Polysacc_deac_1"/>
    <property type="match status" value="1"/>
</dbReference>
<evidence type="ECO:0000313" key="6">
    <source>
        <dbReference type="EMBL" id="BDR59283.1"/>
    </source>
</evidence>
<evidence type="ECO:0000256" key="3">
    <source>
        <dbReference type="SAM" id="MobiDB-lite"/>
    </source>
</evidence>
<proteinExistence type="predicted"/>
<feature type="transmembrane region" description="Helical" evidence="4">
    <location>
        <begin position="12"/>
        <end position="34"/>
    </location>
</feature>
<dbReference type="GO" id="GO:0016020">
    <property type="term" value="C:membrane"/>
    <property type="evidence" value="ECO:0007669"/>
    <property type="project" value="TreeGrafter"/>
</dbReference>
<dbReference type="GO" id="GO:0016810">
    <property type="term" value="F:hydrolase activity, acting on carbon-nitrogen (but not peptide) bonds"/>
    <property type="evidence" value="ECO:0007669"/>
    <property type="project" value="InterPro"/>
</dbReference>
<dbReference type="PROSITE" id="PS51677">
    <property type="entry name" value="NODB"/>
    <property type="match status" value="1"/>
</dbReference>
<dbReference type="CDD" id="cd10944">
    <property type="entry name" value="CE4_SmPgdA_like"/>
    <property type="match status" value="1"/>
</dbReference>
<dbReference type="AlphaFoldDB" id="A0AAU9DYL2"/>
<keyword evidence="7" id="KW-1185">Reference proteome</keyword>
<keyword evidence="4" id="KW-1133">Transmembrane helix</keyword>
<dbReference type="Gene3D" id="3.20.20.370">
    <property type="entry name" value="Glycoside hydrolase/deacetylase"/>
    <property type="match status" value="1"/>
</dbReference>
<feature type="region of interest" description="Disordered" evidence="3">
    <location>
        <begin position="54"/>
        <end position="91"/>
    </location>
</feature>
<dbReference type="GO" id="GO:0005975">
    <property type="term" value="P:carbohydrate metabolic process"/>
    <property type="evidence" value="ECO:0007669"/>
    <property type="project" value="InterPro"/>
</dbReference>
<dbReference type="InterPro" id="IPR050248">
    <property type="entry name" value="Polysacc_deacetylase_ArnD"/>
</dbReference>
<reference evidence="6 7" key="1">
    <citation type="journal article" date="2023" name="Microbiol. Spectr.">
        <title>Symbiosis of Carpenter Bees with Uncharacterized Lactic Acid Bacteria Showing NAD Auxotrophy.</title>
        <authorList>
            <person name="Kawasaki S."/>
            <person name="Ozawa K."/>
            <person name="Mori T."/>
            <person name="Yamamoto A."/>
            <person name="Ito M."/>
            <person name="Ohkuma M."/>
            <person name="Sakamoto M."/>
            <person name="Matsutani M."/>
        </authorList>
    </citation>
    <scope>NUCLEOTIDE SEQUENCE [LARGE SCALE GENOMIC DNA]</scope>
    <source>
        <strain evidence="6 7">XA3</strain>
    </source>
</reference>
<keyword evidence="4" id="KW-0472">Membrane</keyword>
<dbReference type="KEGG" id="xap:XA3_17240"/>
<name>A0AAU9DYL2_9LACO</name>
<organism evidence="6 7">
    <name type="scientific">Xylocopilactobacillus apicola</name>
    <dbReference type="NCBI Taxonomy" id="2932184"/>
    <lineage>
        <taxon>Bacteria</taxon>
        <taxon>Bacillati</taxon>
        <taxon>Bacillota</taxon>
        <taxon>Bacilli</taxon>
        <taxon>Lactobacillales</taxon>
        <taxon>Lactobacillaceae</taxon>
        <taxon>Xylocopilactobacillus</taxon>
    </lineage>
</organism>
<feature type="compositionally biased region" description="Basic and acidic residues" evidence="3">
    <location>
        <begin position="71"/>
        <end position="80"/>
    </location>
</feature>
<evidence type="ECO:0000259" key="5">
    <source>
        <dbReference type="PROSITE" id="PS51677"/>
    </source>
</evidence>
<evidence type="ECO:0000256" key="4">
    <source>
        <dbReference type="SAM" id="Phobius"/>
    </source>
</evidence>
<evidence type="ECO:0000256" key="2">
    <source>
        <dbReference type="ARBA" id="ARBA00022801"/>
    </source>
</evidence>
<dbReference type="RefSeq" id="WP_317635086.1">
    <property type="nucleotide sequence ID" value="NZ_AP026802.1"/>
</dbReference>
<keyword evidence="1" id="KW-0479">Metal-binding</keyword>
<dbReference type="PANTHER" id="PTHR10587:SF133">
    <property type="entry name" value="CHITIN DEACETYLASE 1-RELATED"/>
    <property type="match status" value="1"/>
</dbReference>
<dbReference type="SUPFAM" id="SSF88713">
    <property type="entry name" value="Glycoside hydrolase/deacetylase"/>
    <property type="match status" value="1"/>
</dbReference>
<keyword evidence="2" id="KW-0378">Hydrolase</keyword>
<evidence type="ECO:0000256" key="1">
    <source>
        <dbReference type="ARBA" id="ARBA00022723"/>
    </source>
</evidence>
<gene>
    <name evidence="6" type="ORF">XA3_17240</name>
</gene>
<dbReference type="EMBL" id="AP026802">
    <property type="protein sequence ID" value="BDR59283.1"/>
    <property type="molecule type" value="Genomic_DNA"/>
</dbReference>
<protein>
    <submittedName>
        <fullName evidence="6">Polysaccharide deacetylase</fullName>
    </submittedName>
</protein>
<dbReference type="InterPro" id="IPR002509">
    <property type="entry name" value="NODB_dom"/>
</dbReference>
<dbReference type="GO" id="GO:0046872">
    <property type="term" value="F:metal ion binding"/>
    <property type="evidence" value="ECO:0007669"/>
    <property type="project" value="UniProtKB-KW"/>
</dbReference>
<sequence length="321" mass="36390">MEEIKKSRRKKRWIISICTIGIILCLGVSGWLVWAYEQHPQQITKVKKTEHRIKSKIKSASKGTSQVKAASESKDVPKEKPKTKRAPTNHNEAADSWTFKVEQVREDMKGPVNPDKPKVVFLTFDDGPSSNDTPQVLNILAEHNVHATFFLVGNRITPETQALVQQEYDSGHGIAVHSFTHDYKILYPNNVPNAQAILDEANKTRDLMKSFLGDKFDTRVWRYPGGTMSWKNLDESKSLLEKDNFTWMDWNAADGDGLGASAPKTVQAALNYHAMSLTVYPQSNVEIILMHDASDKQVTVQALPEIIKYYKDRDYQFGILE</sequence>
<evidence type="ECO:0000313" key="7">
    <source>
        <dbReference type="Proteomes" id="UP001321861"/>
    </source>
</evidence>
<feature type="domain" description="NodB homology" evidence="5">
    <location>
        <begin position="118"/>
        <end position="318"/>
    </location>
</feature>
<dbReference type="PANTHER" id="PTHR10587">
    <property type="entry name" value="GLYCOSYL TRANSFERASE-RELATED"/>
    <property type="match status" value="1"/>
</dbReference>
<dbReference type="Proteomes" id="UP001321861">
    <property type="component" value="Chromosome"/>
</dbReference>
<keyword evidence="4" id="KW-0812">Transmembrane</keyword>
<accession>A0AAU9DYL2</accession>